<dbReference type="AlphaFoldDB" id="A0A5B7EEY8"/>
<accession>A0A5B7EEY8</accession>
<proteinExistence type="predicted"/>
<sequence>MPSWRRAWSPAWASWWRRMAASRGMEKVTRTLFHGSTFLTNHVESVEQSGVTDKGCTFTLT</sequence>
<evidence type="ECO:0000313" key="2">
    <source>
        <dbReference type="Proteomes" id="UP000324222"/>
    </source>
</evidence>
<gene>
    <name evidence="1" type="ORF">E2C01_025053</name>
</gene>
<dbReference type="EMBL" id="VSRR010002499">
    <property type="protein sequence ID" value="MPC31756.1"/>
    <property type="molecule type" value="Genomic_DNA"/>
</dbReference>
<keyword evidence="2" id="KW-1185">Reference proteome</keyword>
<name>A0A5B7EEY8_PORTR</name>
<reference evidence="1 2" key="1">
    <citation type="submission" date="2019-05" db="EMBL/GenBank/DDBJ databases">
        <title>Another draft genome of Portunus trituberculatus and its Hox gene families provides insights of decapod evolution.</title>
        <authorList>
            <person name="Jeong J.-H."/>
            <person name="Song I."/>
            <person name="Kim S."/>
            <person name="Choi T."/>
            <person name="Kim D."/>
            <person name="Ryu S."/>
            <person name="Kim W."/>
        </authorList>
    </citation>
    <scope>NUCLEOTIDE SEQUENCE [LARGE SCALE GENOMIC DNA]</scope>
    <source>
        <tissue evidence="1">Muscle</tissue>
    </source>
</reference>
<evidence type="ECO:0000313" key="1">
    <source>
        <dbReference type="EMBL" id="MPC31756.1"/>
    </source>
</evidence>
<dbReference type="Proteomes" id="UP000324222">
    <property type="component" value="Unassembled WGS sequence"/>
</dbReference>
<comment type="caution">
    <text evidence="1">The sequence shown here is derived from an EMBL/GenBank/DDBJ whole genome shotgun (WGS) entry which is preliminary data.</text>
</comment>
<organism evidence="1 2">
    <name type="scientific">Portunus trituberculatus</name>
    <name type="common">Swimming crab</name>
    <name type="synonym">Neptunus trituberculatus</name>
    <dbReference type="NCBI Taxonomy" id="210409"/>
    <lineage>
        <taxon>Eukaryota</taxon>
        <taxon>Metazoa</taxon>
        <taxon>Ecdysozoa</taxon>
        <taxon>Arthropoda</taxon>
        <taxon>Crustacea</taxon>
        <taxon>Multicrustacea</taxon>
        <taxon>Malacostraca</taxon>
        <taxon>Eumalacostraca</taxon>
        <taxon>Eucarida</taxon>
        <taxon>Decapoda</taxon>
        <taxon>Pleocyemata</taxon>
        <taxon>Brachyura</taxon>
        <taxon>Eubrachyura</taxon>
        <taxon>Portunoidea</taxon>
        <taxon>Portunidae</taxon>
        <taxon>Portuninae</taxon>
        <taxon>Portunus</taxon>
    </lineage>
</organism>
<protein>
    <submittedName>
        <fullName evidence="1">Uncharacterized protein</fullName>
    </submittedName>
</protein>